<feature type="transmembrane region" description="Helical" evidence="1">
    <location>
        <begin position="20"/>
        <end position="41"/>
    </location>
</feature>
<keyword evidence="1" id="KW-0812">Transmembrane</keyword>
<dbReference type="Proteomes" id="UP001162060">
    <property type="component" value="Unassembled WGS sequence"/>
</dbReference>
<sequence>MATHRRTDFTAANDPASLRAFNSVGAALGATFALSFTEACLTIERRPIPLRFAVTFAALNVFPSAVWSTVSARHVAAASNVARSSLVQTTELTGSRSSTVGKRLVLVKSVRALRMITGSYGVVWSFLSSNWIGQRLYPNREVCTYTERVLRLAPIDSALSRISRRRYADHIVAVPIGEKGSGIEHENENVAWDKVGLDVILQKEIRKTVKVMEVEIPDKTPLESTIASVRTLQAQVSKNGQSSLSSVAVLPHSDQVMIPSSVVATFDVWFNPMSAVLTFIAAVCHNRDEKHVVIVADWAESGTDVDKEVAEVDGNGSKFISRSLLTGGLLYRHGITSRVCSHVEVESVELMDSKVVVLIGTSLRAARTLMRKVIEQGGLAQDQYLPCFVVEESLAGQSGLSEECQAHSALLEKTVSLKSLEELEGAMDDQQEQPTYFSIADVSDQTLQGIRQLLRQGEEPDAIQAALYRAYGTQRVVAPHRLDQFSNMDV</sequence>
<proteinExistence type="predicted"/>
<reference evidence="2" key="1">
    <citation type="submission" date="2024-01" db="EMBL/GenBank/DDBJ databases">
        <authorList>
            <person name="Webb A."/>
        </authorList>
    </citation>
    <scope>NUCLEOTIDE SEQUENCE</scope>
    <source>
        <strain evidence="2">Pm1</strain>
    </source>
</reference>
<keyword evidence="1" id="KW-0472">Membrane</keyword>
<comment type="caution">
    <text evidence="2">The sequence shown here is derived from an EMBL/GenBank/DDBJ whole genome shotgun (WGS) entry which is preliminary data.</text>
</comment>
<name>A0AAV1TL48_9STRA</name>
<keyword evidence="1" id="KW-1133">Transmembrane helix</keyword>
<evidence type="ECO:0000256" key="1">
    <source>
        <dbReference type="SAM" id="Phobius"/>
    </source>
</evidence>
<organism evidence="2 3">
    <name type="scientific">Peronospora matthiolae</name>
    <dbReference type="NCBI Taxonomy" id="2874970"/>
    <lineage>
        <taxon>Eukaryota</taxon>
        <taxon>Sar</taxon>
        <taxon>Stramenopiles</taxon>
        <taxon>Oomycota</taxon>
        <taxon>Peronosporomycetes</taxon>
        <taxon>Peronosporales</taxon>
        <taxon>Peronosporaceae</taxon>
        <taxon>Peronospora</taxon>
    </lineage>
</organism>
<dbReference type="AlphaFoldDB" id="A0AAV1TL48"/>
<evidence type="ECO:0000313" key="3">
    <source>
        <dbReference type="Proteomes" id="UP001162060"/>
    </source>
</evidence>
<gene>
    <name evidence="2" type="ORF">PM001_LOCUS8314</name>
</gene>
<accession>A0AAV1TL48</accession>
<dbReference type="EMBL" id="CAKLBY020000067">
    <property type="protein sequence ID" value="CAK7923164.1"/>
    <property type="molecule type" value="Genomic_DNA"/>
</dbReference>
<evidence type="ECO:0000313" key="2">
    <source>
        <dbReference type="EMBL" id="CAK7923164.1"/>
    </source>
</evidence>
<protein>
    <submittedName>
        <fullName evidence="2">Uncharacterized protein</fullName>
    </submittedName>
</protein>